<keyword evidence="10" id="KW-1185">Reference proteome</keyword>
<feature type="transmembrane region" description="Helical" evidence="7">
    <location>
        <begin position="158"/>
        <end position="184"/>
    </location>
</feature>
<evidence type="ECO:0000256" key="7">
    <source>
        <dbReference type="RuleBase" id="RU363032"/>
    </source>
</evidence>
<feature type="domain" description="ABC transmembrane type-1" evidence="8">
    <location>
        <begin position="72"/>
        <end position="286"/>
    </location>
</feature>
<dbReference type="EMBL" id="BMHP01000002">
    <property type="protein sequence ID" value="GGD66652.1"/>
    <property type="molecule type" value="Genomic_DNA"/>
</dbReference>
<evidence type="ECO:0000259" key="8">
    <source>
        <dbReference type="PROSITE" id="PS50928"/>
    </source>
</evidence>
<dbReference type="CDD" id="cd06261">
    <property type="entry name" value="TM_PBP2"/>
    <property type="match status" value="1"/>
</dbReference>
<keyword evidence="2 7" id="KW-0813">Transport</keyword>
<gene>
    <name evidence="9" type="ORF">GCM10010911_25510</name>
</gene>
<dbReference type="PROSITE" id="PS50928">
    <property type="entry name" value="ABC_TM1"/>
    <property type="match status" value="1"/>
</dbReference>
<keyword evidence="5 7" id="KW-1133">Transmembrane helix</keyword>
<evidence type="ECO:0000313" key="10">
    <source>
        <dbReference type="Proteomes" id="UP000612456"/>
    </source>
</evidence>
<dbReference type="Pfam" id="PF00528">
    <property type="entry name" value="BPD_transp_1"/>
    <property type="match status" value="1"/>
</dbReference>
<keyword evidence="6 7" id="KW-0472">Membrane</keyword>
<evidence type="ECO:0000313" key="9">
    <source>
        <dbReference type="EMBL" id="GGD66652.1"/>
    </source>
</evidence>
<dbReference type="Proteomes" id="UP000612456">
    <property type="component" value="Unassembled WGS sequence"/>
</dbReference>
<dbReference type="AlphaFoldDB" id="A0A917DSR5"/>
<evidence type="ECO:0000256" key="2">
    <source>
        <dbReference type="ARBA" id="ARBA00022448"/>
    </source>
</evidence>
<feature type="transmembrane region" description="Helical" evidence="7">
    <location>
        <begin position="78"/>
        <end position="97"/>
    </location>
</feature>
<name>A0A917DSR5_9BACL</name>
<comment type="similarity">
    <text evidence="7">Belongs to the binding-protein-dependent transport system permease family.</text>
</comment>
<dbReference type="GO" id="GO:0055085">
    <property type="term" value="P:transmembrane transport"/>
    <property type="evidence" value="ECO:0007669"/>
    <property type="project" value="InterPro"/>
</dbReference>
<organism evidence="9 10">
    <name type="scientific">Paenibacillus nasutitermitis</name>
    <dbReference type="NCBI Taxonomy" id="1652958"/>
    <lineage>
        <taxon>Bacteria</taxon>
        <taxon>Bacillati</taxon>
        <taxon>Bacillota</taxon>
        <taxon>Bacilli</taxon>
        <taxon>Bacillales</taxon>
        <taxon>Paenibacillaceae</taxon>
        <taxon>Paenibacillus</taxon>
    </lineage>
</organism>
<feature type="transmembrane region" description="Helical" evidence="7">
    <location>
        <begin position="265"/>
        <end position="289"/>
    </location>
</feature>
<comment type="caution">
    <text evidence="9">The sequence shown here is derived from an EMBL/GenBank/DDBJ whole genome shotgun (WGS) entry which is preliminary data.</text>
</comment>
<dbReference type="PANTHER" id="PTHR43227">
    <property type="entry name" value="BLL4140 PROTEIN"/>
    <property type="match status" value="1"/>
</dbReference>
<feature type="transmembrane region" description="Helical" evidence="7">
    <location>
        <begin position="118"/>
        <end position="138"/>
    </location>
</feature>
<dbReference type="InterPro" id="IPR035906">
    <property type="entry name" value="MetI-like_sf"/>
</dbReference>
<evidence type="ECO:0000256" key="3">
    <source>
        <dbReference type="ARBA" id="ARBA00022475"/>
    </source>
</evidence>
<dbReference type="InterPro" id="IPR000515">
    <property type="entry name" value="MetI-like"/>
</dbReference>
<comment type="subcellular location">
    <subcellularLocation>
        <location evidence="1 7">Cell membrane</location>
        <topology evidence="1 7">Multi-pass membrane protein</topology>
    </subcellularLocation>
</comment>
<dbReference type="Gene3D" id="1.10.3720.10">
    <property type="entry name" value="MetI-like"/>
    <property type="match status" value="1"/>
</dbReference>
<reference evidence="9" key="2">
    <citation type="submission" date="2020-09" db="EMBL/GenBank/DDBJ databases">
        <authorList>
            <person name="Sun Q."/>
            <person name="Zhou Y."/>
        </authorList>
    </citation>
    <scope>NUCLEOTIDE SEQUENCE</scope>
    <source>
        <strain evidence="9">CGMCC 1.15178</strain>
    </source>
</reference>
<reference evidence="9" key="1">
    <citation type="journal article" date="2014" name="Int. J. Syst. Evol. Microbiol.">
        <title>Complete genome sequence of Corynebacterium casei LMG S-19264T (=DSM 44701T), isolated from a smear-ripened cheese.</title>
        <authorList>
            <consortium name="US DOE Joint Genome Institute (JGI-PGF)"/>
            <person name="Walter F."/>
            <person name="Albersmeier A."/>
            <person name="Kalinowski J."/>
            <person name="Ruckert C."/>
        </authorList>
    </citation>
    <scope>NUCLEOTIDE SEQUENCE</scope>
    <source>
        <strain evidence="9">CGMCC 1.15178</strain>
    </source>
</reference>
<dbReference type="PANTHER" id="PTHR43227:SF11">
    <property type="entry name" value="BLL4140 PROTEIN"/>
    <property type="match status" value="1"/>
</dbReference>
<accession>A0A917DSR5</accession>
<dbReference type="GO" id="GO:0005886">
    <property type="term" value="C:plasma membrane"/>
    <property type="evidence" value="ECO:0007669"/>
    <property type="project" value="UniProtKB-SubCell"/>
</dbReference>
<evidence type="ECO:0000256" key="4">
    <source>
        <dbReference type="ARBA" id="ARBA00022692"/>
    </source>
</evidence>
<feature type="transmembrane region" description="Helical" evidence="7">
    <location>
        <begin position="205"/>
        <end position="229"/>
    </location>
</feature>
<proteinExistence type="inferred from homology"/>
<evidence type="ECO:0000256" key="5">
    <source>
        <dbReference type="ARBA" id="ARBA00022989"/>
    </source>
</evidence>
<dbReference type="InterPro" id="IPR050809">
    <property type="entry name" value="UgpAE/MalFG_permease"/>
</dbReference>
<keyword evidence="4 7" id="KW-0812">Transmembrane</keyword>
<protein>
    <submittedName>
        <fullName evidence="9">Protein lplB</fullName>
    </submittedName>
</protein>
<sequence>MNKRLVLRDKWVLILFALPGLLYFLLFKYVPLLGNVIAFQDYNIFKGILHSPWVGFAQFERMFGFEDFYEVFRNSAKLGFYSLLFGFPAPIILALMLNELKSMAFKRIVQTVVYMPHFLSWVIVGSIFINLLAYEGFINTIASQVGIAKVDYVTHENTFIAVLISTGIWKEVGWGTILYLAALSGINPNFYEAAMVDGAGRWRQMWSITLPLLMPTMVVVLLLSIGHILDANVEQVLIFLNPLVRDVGEVFDTYVYTFGLVGGQYSYTTAIALFKAVVGIVLVFGLNAISRKTTGESLY</sequence>
<evidence type="ECO:0000256" key="6">
    <source>
        <dbReference type="ARBA" id="ARBA00023136"/>
    </source>
</evidence>
<keyword evidence="3" id="KW-1003">Cell membrane</keyword>
<dbReference type="SUPFAM" id="SSF161098">
    <property type="entry name" value="MetI-like"/>
    <property type="match status" value="1"/>
</dbReference>
<feature type="transmembrane region" description="Helical" evidence="7">
    <location>
        <begin position="12"/>
        <end position="30"/>
    </location>
</feature>
<dbReference type="RefSeq" id="WP_188992344.1">
    <property type="nucleotide sequence ID" value="NZ_BMHP01000002.1"/>
</dbReference>
<evidence type="ECO:0000256" key="1">
    <source>
        <dbReference type="ARBA" id="ARBA00004651"/>
    </source>
</evidence>